<dbReference type="GO" id="GO:0008270">
    <property type="term" value="F:zinc ion binding"/>
    <property type="evidence" value="ECO:0007669"/>
    <property type="project" value="UniProtKB-KW"/>
</dbReference>
<evidence type="ECO:0000256" key="3">
    <source>
        <dbReference type="ARBA" id="ARBA00022771"/>
    </source>
</evidence>
<evidence type="ECO:0000256" key="4">
    <source>
        <dbReference type="ARBA" id="ARBA00022833"/>
    </source>
</evidence>
<evidence type="ECO:0000256" key="7">
    <source>
        <dbReference type="PROSITE-ProRule" id="PRU00042"/>
    </source>
</evidence>
<reference evidence="9" key="1">
    <citation type="submission" date="2023-05" db="EMBL/GenBank/DDBJ databases">
        <authorList>
            <person name="Huff M."/>
        </authorList>
    </citation>
    <scope>NUCLEOTIDE SEQUENCE</scope>
</reference>
<protein>
    <recommendedName>
        <fullName evidence="8">C2H2-type domain-containing protein</fullName>
    </recommendedName>
</protein>
<dbReference type="InterPro" id="IPR036236">
    <property type="entry name" value="Znf_C2H2_sf"/>
</dbReference>
<keyword evidence="10" id="KW-1185">Reference proteome</keyword>
<dbReference type="PROSITE" id="PS50157">
    <property type="entry name" value="ZINC_FINGER_C2H2_2"/>
    <property type="match status" value="1"/>
</dbReference>
<keyword evidence="6" id="KW-0804">Transcription</keyword>
<evidence type="ECO:0000313" key="10">
    <source>
        <dbReference type="Proteomes" id="UP000834106"/>
    </source>
</evidence>
<proteinExistence type="predicted"/>
<dbReference type="EMBL" id="OU503050">
    <property type="protein sequence ID" value="CAI9777081.1"/>
    <property type="molecule type" value="Genomic_DNA"/>
</dbReference>
<evidence type="ECO:0000256" key="2">
    <source>
        <dbReference type="ARBA" id="ARBA00022737"/>
    </source>
</evidence>
<dbReference type="GO" id="GO:0003700">
    <property type="term" value="F:DNA-binding transcription factor activity"/>
    <property type="evidence" value="ECO:0007669"/>
    <property type="project" value="InterPro"/>
</dbReference>
<keyword evidence="2" id="KW-0677">Repeat</keyword>
<dbReference type="Proteomes" id="UP000834106">
    <property type="component" value="Chromosome 15"/>
</dbReference>
<dbReference type="AlphaFoldDB" id="A0AAD1ZYZ1"/>
<dbReference type="GO" id="GO:0000976">
    <property type="term" value="F:transcription cis-regulatory region binding"/>
    <property type="evidence" value="ECO:0007669"/>
    <property type="project" value="TreeGrafter"/>
</dbReference>
<keyword evidence="3 7" id="KW-0863">Zinc-finger</keyword>
<dbReference type="GO" id="GO:0005634">
    <property type="term" value="C:nucleus"/>
    <property type="evidence" value="ECO:0007669"/>
    <property type="project" value="TreeGrafter"/>
</dbReference>
<evidence type="ECO:0000256" key="1">
    <source>
        <dbReference type="ARBA" id="ARBA00022723"/>
    </source>
</evidence>
<dbReference type="PANTHER" id="PTHR45988:SF92">
    <property type="entry name" value="C2H2 TYPE ZINC FINGER TRANSCRIPTION FACTOR FAMILY-RELATED"/>
    <property type="match status" value="1"/>
</dbReference>
<dbReference type="InterPro" id="IPR013087">
    <property type="entry name" value="Znf_C2H2_type"/>
</dbReference>
<keyword evidence="4" id="KW-0862">Zinc</keyword>
<dbReference type="PROSITE" id="PS00028">
    <property type="entry name" value="ZINC_FINGER_C2H2_1"/>
    <property type="match status" value="1"/>
</dbReference>
<name>A0AAD1ZYZ1_9LAMI</name>
<dbReference type="Pfam" id="PF13912">
    <property type="entry name" value="zf-C2H2_6"/>
    <property type="match status" value="1"/>
</dbReference>
<gene>
    <name evidence="9" type="ORF">FPE_LOCUS24511</name>
</gene>
<feature type="domain" description="C2H2-type" evidence="8">
    <location>
        <begin position="52"/>
        <end position="74"/>
    </location>
</feature>
<keyword evidence="1" id="KW-0479">Metal-binding</keyword>
<evidence type="ECO:0000256" key="6">
    <source>
        <dbReference type="ARBA" id="ARBA00023163"/>
    </source>
</evidence>
<sequence length="134" mass="15070">MLFNWDGRKLTYLFFHLNNYMDKATGFSTQILRYLESLPTVSTTSGSSRRTHECSICHRRFPTDQVLGGHKRRHYEGGTANNNGAVGRSTALSSLEGVGSTVSHRNFDLNLPALPKFWPGFSSGEDEVRRESTK</sequence>
<dbReference type="PANTHER" id="PTHR45988">
    <property type="entry name" value="C2H2 TYPE ZINC FINGER TRANSCRIPTION FACTOR FAMILY-RELATED"/>
    <property type="match status" value="1"/>
</dbReference>
<evidence type="ECO:0000259" key="8">
    <source>
        <dbReference type="PROSITE" id="PS50157"/>
    </source>
</evidence>
<accession>A0AAD1ZYZ1</accession>
<evidence type="ECO:0000256" key="5">
    <source>
        <dbReference type="ARBA" id="ARBA00023015"/>
    </source>
</evidence>
<dbReference type="SUPFAM" id="SSF57667">
    <property type="entry name" value="beta-beta-alpha zinc fingers"/>
    <property type="match status" value="1"/>
</dbReference>
<evidence type="ECO:0000313" key="9">
    <source>
        <dbReference type="EMBL" id="CAI9777081.1"/>
    </source>
</evidence>
<organism evidence="9 10">
    <name type="scientific">Fraxinus pennsylvanica</name>
    <dbReference type="NCBI Taxonomy" id="56036"/>
    <lineage>
        <taxon>Eukaryota</taxon>
        <taxon>Viridiplantae</taxon>
        <taxon>Streptophyta</taxon>
        <taxon>Embryophyta</taxon>
        <taxon>Tracheophyta</taxon>
        <taxon>Spermatophyta</taxon>
        <taxon>Magnoliopsida</taxon>
        <taxon>eudicotyledons</taxon>
        <taxon>Gunneridae</taxon>
        <taxon>Pentapetalae</taxon>
        <taxon>asterids</taxon>
        <taxon>lamiids</taxon>
        <taxon>Lamiales</taxon>
        <taxon>Oleaceae</taxon>
        <taxon>Oleeae</taxon>
        <taxon>Fraxinus</taxon>
    </lineage>
</organism>
<dbReference type="InterPro" id="IPR044653">
    <property type="entry name" value="AZF1/2/3-like"/>
</dbReference>
<keyword evidence="5" id="KW-0805">Transcription regulation</keyword>